<organism evidence="1">
    <name type="scientific">Siphoviridae sp. ctVsq1</name>
    <dbReference type="NCBI Taxonomy" id="2827577"/>
    <lineage>
        <taxon>Viruses</taxon>
        <taxon>Duplodnaviria</taxon>
        <taxon>Heunggongvirae</taxon>
        <taxon>Uroviricota</taxon>
        <taxon>Caudoviricetes</taxon>
    </lineage>
</organism>
<protein>
    <submittedName>
        <fullName evidence="1">Uncharacterized protein</fullName>
    </submittedName>
</protein>
<sequence>MRKTKKFIVIRSTESGQFLVKYENNPGAFTYSSTWSEDLQDAATNAIESLERNKGKTEKVAEALGGEILVVNATYELETLDGEEPKDLTEEIKKAKRKHFENFLRGLLSDNDEEE</sequence>
<dbReference type="EMBL" id="BK015863">
    <property type="protein sequence ID" value="DAD70358.1"/>
    <property type="molecule type" value="Genomic_DNA"/>
</dbReference>
<accession>A0A8S5LK40</accession>
<name>A0A8S5LK40_9CAUD</name>
<reference evidence="1" key="1">
    <citation type="journal article" date="2021" name="Proc. Natl. Acad. Sci. U.S.A.">
        <title>A Catalog of Tens of Thousands of Viruses from Human Metagenomes Reveals Hidden Associations with Chronic Diseases.</title>
        <authorList>
            <person name="Tisza M.J."/>
            <person name="Buck C.B."/>
        </authorList>
    </citation>
    <scope>NUCLEOTIDE SEQUENCE</scope>
    <source>
        <strain evidence="1">CtVsq1</strain>
    </source>
</reference>
<proteinExistence type="predicted"/>
<evidence type="ECO:0000313" key="1">
    <source>
        <dbReference type="EMBL" id="DAD70358.1"/>
    </source>
</evidence>